<gene>
    <name evidence="1" type="ORF">GFC01_09500</name>
</gene>
<evidence type="ECO:0000313" key="1">
    <source>
        <dbReference type="EMBL" id="MQL52491.1"/>
    </source>
</evidence>
<protein>
    <submittedName>
        <fullName evidence="1">Uncharacterized protein</fullName>
    </submittedName>
</protein>
<name>A0A6N7IRF4_9FIRM</name>
<accession>A0A6N7IRF4</accession>
<proteinExistence type="predicted"/>
<keyword evidence="2" id="KW-1185">Reference proteome</keyword>
<dbReference type="AlphaFoldDB" id="A0A6N7IRF4"/>
<dbReference type="EMBL" id="WHYR01000023">
    <property type="protein sequence ID" value="MQL52491.1"/>
    <property type="molecule type" value="Genomic_DNA"/>
</dbReference>
<dbReference type="Proteomes" id="UP000441717">
    <property type="component" value="Unassembled WGS sequence"/>
</dbReference>
<organism evidence="1 2">
    <name type="scientific">Desulfofundulus thermobenzoicus</name>
    <dbReference type="NCBI Taxonomy" id="29376"/>
    <lineage>
        <taxon>Bacteria</taxon>
        <taxon>Bacillati</taxon>
        <taxon>Bacillota</taxon>
        <taxon>Clostridia</taxon>
        <taxon>Eubacteriales</taxon>
        <taxon>Peptococcaceae</taxon>
        <taxon>Desulfofundulus</taxon>
    </lineage>
</organism>
<reference evidence="1 2" key="1">
    <citation type="submission" date="2019-10" db="EMBL/GenBank/DDBJ databases">
        <title>Comparative genomics of sulfur disproportionating microorganisms.</title>
        <authorList>
            <person name="Ward L.M."/>
            <person name="Bertran E."/>
            <person name="Johnston D."/>
        </authorList>
    </citation>
    <scope>NUCLEOTIDE SEQUENCE [LARGE SCALE GENOMIC DNA]</scope>
    <source>
        <strain evidence="1 2">DSM 14055</strain>
    </source>
</reference>
<dbReference type="RefSeq" id="WP_152946652.1">
    <property type="nucleotide sequence ID" value="NZ_WHYR01000023.1"/>
</dbReference>
<comment type="caution">
    <text evidence="1">The sequence shown here is derived from an EMBL/GenBank/DDBJ whole genome shotgun (WGS) entry which is preliminary data.</text>
</comment>
<evidence type="ECO:0000313" key="2">
    <source>
        <dbReference type="Proteomes" id="UP000441717"/>
    </source>
</evidence>
<sequence length="163" mass="18466">MYLDRIVGLPYDDETLVWTARHVLALNLEGRVWPVEDFFAQSSGLFRVKLVGPGIRFVYEPESRRIITVVPGRGENFGLNAPVPPDFRVDNGTLELLRVSWDRLVSKKWPVTGGGRDWLGIRVDRRNCVLAVKNRCVLWLDSEQGRPPLEAVTPKRREVACGG</sequence>